<comment type="caution">
    <text evidence="1">The sequence shown here is derived from an EMBL/GenBank/DDBJ whole genome shotgun (WGS) entry which is preliminary data.</text>
</comment>
<dbReference type="Proteomes" id="UP000321814">
    <property type="component" value="Unassembled WGS sequence"/>
</dbReference>
<proteinExistence type="predicted"/>
<evidence type="ECO:0000313" key="1">
    <source>
        <dbReference type="EMBL" id="TXK83036.1"/>
    </source>
</evidence>
<accession>A0A5C8M0F4</accession>
<protein>
    <submittedName>
        <fullName evidence="1">Uncharacterized protein</fullName>
    </submittedName>
</protein>
<dbReference type="AlphaFoldDB" id="A0A5C8M0F4"/>
<evidence type="ECO:0000313" key="2">
    <source>
        <dbReference type="Proteomes" id="UP000321814"/>
    </source>
</evidence>
<organism evidence="1 2">
    <name type="scientific">Rheinheimera tangshanensis</name>
    <dbReference type="NCBI Taxonomy" id="400153"/>
    <lineage>
        <taxon>Bacteria</taxon>
        <taxon>Pseudomonadati</taxon>
        <taxon>Pseudomonadota</taxon>
        <taxon>Gammaproteobacteria</taxon>
        <taxon>Chromatiales</taxon>
        <taxon>Chromatiaceae</taxon>
        <taxon>Rheinheimera</taxon>
    </lineage>
</organism>
<name>A0A5C8M0F4_9GAMM</name>
<keyword evidence="2" id="KW-1185">Reference proteome</keyword>
<dbReference type="EMBL" id="VRLR01000001">
    <property type="protein sequence ID" value="TXK83036.1"/>
    <property type="molecule type" value="Genomic_DNA"/>
</dbReference>
<sequence length="75" mass="8295">MFRPVVRATGAHPGIAKLLAMLKPASPSVPSSLRSNVKKQQDSCFSQLQLPWANIMDDVSEKSFQTIFLLPVIQQ</sequence>
<reference evidence="1 2" key="1">
    <citation type="submission" date="2019-08" db="EMBL/GenBank/DDBJ databases">
        <title>Draft genome analysis of Rheinheimera tangshanensis isolated from the roots of fresh rice plants (Oryza sativa).</title>
        <authorList>
            <person name="Yu Q."/>
            <person name="Qi Y."/>
            <person name="Zhang H."/>
            <person name="Pu J."/>
        </authorList>
    </citation>
    <scope>NUCLEOTIDE SEQUENCE [LARGE SCALE GENOMIC DNA]</scope>
    <source>
        <strain evidence="1 2">JA3-B52</strain>
    </source>
</reference>
<gene>
    <name evidence="1" type="ORF">FU839_01795</name>
</gene>